<sequence length="105" mass="11347">MTITKFINLTPHTITLNDGTTYESCGVARVKTQFTHFNIHNISHVMYGDIEGLPEPKTGIAYVVSAMVLDAAKKAGRTDCVAPATGHPDTIRKDGFIVSVPGFVQ</sequence>
<name>A0AAU8MKG8_9CAUD</name>
<protein>
    <submittedName>
        <fullName evidence="2">Uncharacterized protein</fullName>
    </submittedName>
</protein>
<evidence type="ECO:0000313" key="1">
    <source>
        <dbReference type="EMBL" id="XCO00331.1"/>
    </source>
</evidence>
<evidence type="ECO:0000313" key="3">
    <source>
        <dbReference type="EMBL" id="XCO00526.1"/>
    </source>
</evidence>
<evidence type="ECO:0000313" key="2">
    <source>
        <dbReference type="EMBL" id="XCO00429.1"/>
    </source>
</evidence>
<organism evidence="2">
    <name type="scientific">Geladintestivirus 1</name>
    <dbReference type="NCBI Taxonomy" id="3233133"/>
    <lineage>
        <taxon>Viruses</taxon>
        <taxon>Duplodnaviria</taxon>
        <taxon>Heunggongvirae</taxon>
        <taxon>Uroviricota</taxon>
        <taxon>Caudoviricetes</taxon>
        <taxon>Crassvirales</taxon>
    </lineage>
</organism>
<proteinExistence type="predicted"/>
<accession>A0AAU8MKG8</accession>
<dbReference type="EMBL" id="PP965497">
    <property type="protein sequence ID" value="XCO00331.1"/>
    <property type="molecule type" value="Genomic_DNA"/>
</dbReference>
<reference evidence="2" key="1">
    <citation type="submission" date="2024-06" db="EMBL/GenBank/DDBJ databases">
        <title>Intestivirid acquisition increases across infancy in a wild primate population.</title>
        <authorList>
            <person name="Schneider-Creas I.A."/>
            <person name="Moya I.L."/>
            <person name="Chiou K.L."/>
            <person name="Baniel A."/>
            <person name="Azanaw Haile A."/>
            <person name="Kebede F."/>
            <person name="Abebe B."/>
            <person name="Snyder-Mackler N."/>
            <person name="Varsani A."/>
        </authorList>
    </citation>
    <scope>NUCLEOTIDE SEQUENCE</scope>
    <source>
        <strain evidence="1">Int_RNL_2016_0117_DIX</strain>
        <strain evidence="3">Int_RNL_2017_0546_COW</strain>
        <strain evidence="2">Int_RNL_2018_0945_COW</strain>
    </source>
</reference>
<dbReference type="EMBL" id="PP965498">
    <property type="protein sequence ID" value="XCO00429.1"/>
    <property type="molecule type" value="Genomic_DNA"/>
</dbReference>
<dbReference type="EMBL" id="PP965499">
    <property type="protein sequence ID" value="XCO00526.1"/>
    <property type="molecule type" value="Genomic_DNA"/>
</dbReference>